<sequence>IQKEQNRVQLDITAILRGAPRPSKGRLNEGHELRLRTVLDVRSNRSTKRLQCWAYQSILTWGSPILQGYFSF</sequence>
<protein>
    <submittedName>
        <fullName evidence="1">9992_t:CDS:1</fullName>
    </submittedName>
</protein>
<dbReference type="EMBL" id="CAJVPY010042116">
    <property type="protein sequence ID" value="CAG8807108.1"/>
    <property type="molecule type" value="Genomic_DNA"/>
</dbReference>
<name>A0A9N9K172_9GLOM</name>
<comment type="caution">
    <text evidence="1">The sequence shown here is derived from an EMBL/GenBank/DDBJ whole genome shotgun (WGS) entry which is preliminary data.</text>
</comment>
<keyword evidence="2" id="KW-1185">Reference proteome</keyword>
<organism evidence="1 2">
    <name type="scientific">Dentiscutata erythropus</name>
    <dbReference type="NCBI Taxonomy" id="1348616"/>
    <lineage>
        <taxon>Eukaryota</taxon>
        <taxon>Fungi</taxon>
        <taxon>Fungi incertae sedis</taxon>
        <taxon>Mucoromycota</taxon>
        <taxon>Glomeromycotina</taxon>
        <taxon>Glomeromycetes</taxon>
        <taxon>Diversisporales</taxon>
        <taxon>Gigasporaceae</taxon>
        <taxon>Dentiscutata</taxon>
    </lineage>
</organism>
<gene>
    <name evidence="1" type="ORF">DERYTH_LOCUS24601</name>
</gene>
<reference evidence="1" key="1">
    <citation type="submission" date="2021-06" db="EMBL/GenBank/DDBJ databases">
        <authorList>
            <person name="Kallberg Y."/>
            <person name="Tangrot J."/>
            <person name="Rosling A."/>
        </authorList>
    </citation>
    <scope>NUCLEOTIDE SEQUENCE</scope>
    <source>
        <strain evidence="1">MA453B</strain>
    </source>
</reference>
<proteinExistence type="predicted"/>
<accession>A0A9N9K172</accession>
<evidence type="ECO:0000313" key="2">
    <source>
        <dbReference type="Proteomes" id="UP000789405"/>
    </source>
</evidence>
<evidence type="ECO:0000313" key="1">
    <source>
        <dbReference type="EMBL" id="CAG8807108.1"/>
    </source>
</evidence>
<dbReference type="AlphaFoldDB" id="A0A9N9K172"/>
<dbReference type="Proteomes" id="UP000789405">
    <property type="component" value="Unassembled WGS sequence"/>
</dbReference>
<feature type="non-terminal residue" evidence="1">
    <location>
        <position position="72"/>
    </location>
</feature>